<evidence type="ECO:0000256" key="1">
    <source>
        <dbReference type="SAM" id="MobiDB-lite"/>
    </source>
</evidence>
<protein>
    <submittedName>
        <fullName evidence="2">Uncharacterized protein</fullName>
    </submittedName>
</protein>
<feature type="region of interest" description="Disordered" evidence="1">
    <location>
        <begin position="104"/>
        <end position="238"/>
    </location>
</feature>
<organism evidence="2">
    <name type="scientific">uncultured Acidimicrobiales bacterium</name>
    <dbReference type="NCBI Taxonomy" id="310071"/>
    <lineage>
        <taxon>Bacteria</taxon>
        <taxon>Bacillati</taxon>
        <taxon>Actinomycetota</taxon>
        <taxon>Acidimicrobiia</taxon>
        <taxon>Acidimicrobiales</taxon>
        <taxon>environmental samples</taxon>
    </lineage>
</organism>
<name>A0A6J4H8B1_9ACTN</name>
<feature type="compositionally biased region" description="Basic residues" evidence="1">
    <location>
        <begin position="164"/>
        <end position="179"/>
    </location>
</feature>
<dbReference type="AlphaFoldDB" id="A0A6J4H8B1"/>
<accession>A0A6J4H8B1</accession>
<reference evidence="2" key="1">
    <citation type="submission" date="2020-02" db="EMBL/GenBank/DDBJ databases">
        <authorList>
            <person name="Meier V. D."/>
        </authorList>
    </citation>
    <scope>NUCLEOTIDE SEQUENCE</scope>
    <source>
        <strain evidence="2">AVDCRST_MAG10</strain>
    </source>
</reference>
<gene>
    <name evidence="2" type="ORF">AVDCRST_MAG10-425</name>
</gene>
<evidence type="ECO:0000313" key="2">
    <source>
        <dbReference type="EMBL" id="CAA9216590.1"/>
    </source>
</evidence>
<sequence length="238" mass="25637">MAGTRVLELSPTLKLPVDTTSSPGRRRGSRRALRIVPCGPATPALVAARSRRAGPWGTLARKVPLRPLPPGDFSWIIRRISEPPAKTSSSPWPMDLRERGVASRLAGIPIGPPRTPYSRESEAGDAPFLGLGGPARRRRRAMQDAFGDAQATDTGQGGLDARLPRRRRHPPGRHQRRSARRGDRDVHPAASGLPGHRRRHQPNPPSGAPHQGVGPGNGLQGHAPLQHANARLGSVRSR</sequence>
<dbReference type="EMBL" id="CADCTB010000027">
    <property type="protein sequence ID" value="CAA9216590.1"/>
    <property type="molecule type" value="Genomic_DNA"/>
</dbReference>
<proteinExistence type="predicted"/>